<name>A0A238ZRF2_9FIRM</name>
<evidence type="ECO:0000313" key="1">
    <source>
        <dbReference type="EMBL" id="SNR85722.1"/>
    </source>
</evidence>
<dbReference type="EMBL" id="FZOJ01000001">
    <property type="protein sequence ID" value="SNR85722.1"/>
    <property type="molecule type" value="Genomic_DNA"/>
</dbReference>
<sequence length="72" mass="8489">MERQEEYNKILDEDNTMLVEDNEILRNKITAIENFIDRTSIEVTEALKSHTQIDTDYFIGQRSILTSIKKLI</sequence>
<proteinExistence type="predicted"/>
<reference evidence="1 2" key="1">
    <citation type="submission" date="2017-06" db="EMBL/GenBank/DDBJ databases">
        <authorList>
            <person name="Kim H.J."/>
            <person name="Triplett B.A."/>
        </authorList>
    </citation>
    <scope>NUCLEOTIDE SEQUENCE [LARGE SCALE GENOMIC DNA]</scope>
    <source>
        <strain evidence="1 2">SCA</strain>
    </source>
</reference>
<dbReference type="AlphaFoldDB" id="A0A238ZRF2"/>
<evidence type="ECO:0000313" key="2">
    <source>
        <dbReference type="Proteomes" id="UP000198304"/>
    </source>
</evidence>
<dbReference type="RefSeq" id="WP_089280846.1">
    <property type="nucleotide sequence ID" value="NZ_FZOJ01000001.1"/>
</dbReference>
<protein>
    <submittedName>
        <fullName evidence="1">Uncharacterized protein</fullName>
    </submittedName>
</protein>
<gene>
    <name evidence="1" type="ORF">SAMN05446037_100146</name>
</gene>
<keyword evidence="2" id="KW-1185">Reference proteome</keyword>
<accession>A0A238ZRF2</accession>
<organism evidence="1 2">
    <name type="scientific">Anaerovirgula multivorans</name>
    <dbReference type="NCBI Taxonomy" id="312168"/>
    <lineage>
        <taxon>Bacteria</taxon>
        <taxon>Bacillati</taxon>
        <taxon>Bacillota</taxon>
        <taxon>Clostridia</taxon>
        <taxon>Peptostreptococcales</taxon>
        <taxon>Natronincolaceae</taxon>
        <taxon>Anaerovirgula</taxon>
    </lineage>
</organism>
<dbReference type="Proteomes" id="UP000198304">
    <property type="component" value="Unassembled WGS sequence"/>
</dbReference>